<keyword evidence="5" id="KW-1185">Reference proteome</keyword>
<evidence type="ECO:0000313" key="5">
    <source>
        <dbReference type="Proteomes" id="UP001278050"/>
    </source>
</evidence>
<dbReference type="OrthoDB" id="9156913at2"/>
<proteinExistence type="predicted"/>
<dbReference type="RefSeq" id="WP_074677434.1">
    <property type="nucleotide sequence ID" value="NZ_CBCSET010000003.1"/>
</dbReference>
<keyword evidence="1" id="KW-0732">Signal</keyword>
<gene>
    <name evidence="3" type="ORF">SAMN05216575_102335</name>
    <name evidence="2" type="ORF">SIM71_13390</name>
</gene>
<reference evidence="2 5" key="2">
    <citation type="submission" date="2023-11" db="EMBL/GenBank/DDBJ databases">
        <title>MicrobeMod: A computational toolkit for identifying prokaryotic methylation and restriction-modification with nanopore sequencing.</title>
        <authorList>
            <person name="Crits-Christoph A."/>
            <person name="Kang S.C."/>
            <person name="Lee H."/>
            <person name="Ostrov N."/>
        </authorList>
    </citation>
    <scope>NUCLEOTIDE SEQUENCE [LARGE SCALE GENOMIC DNA]</scope>
    <source>
        <strain evidence="2 5">ATCC BAA-571</strain>
    </source>
</reference>
<feature type="chain" id="PRO_5010310699" description="Lipocalin-like domain-containing protein" evidence="1">
    <location>
        <begin position="20"/>
        <end position="132"/>
    </location>
</feature>
<evidence type="ECO:0008006" key="6">
    <source>
        <dbReference type="Google" id="ProtNLM"/>
    </source>
</evidence>
<feature type="signal peptide" evidence="1">
    <location>
        <begin position="1"/>
        <end position="19"/>
    </location>
</feature>
<dbReference type="Proteomes" id="UP001278050">
    <property type="component" value="Unassembled WGS sequence"/>
</dbReference>
<dbReference type="AlphaFoldDB" id="A0A1G7BUK2"/>
<dbReference type="EMBL" id="JAWXXP010000001">
    <property type="protein sequence ID" value="MDX5993057.1"/>
    <property type="molecule type" value="Genomic_DNA"/>
</dbReference>
<protein>
    <recommendedName>
        <fullName evidence="6">Lipocalin-like domain-containing protein</fullName>
    </recommendedName>
</protein>
<evidence type="ECO:0000256" key="1">
    <source>
        <dbReference type="SAM" id="SignalP"/>
    </source>
</evidence>
<sequence length="132" mass="14558">MKKLLCVPLFALLSSAASAATIESQDQLLGIWAMTPLNNGIANVVEFKADGKSDLHPFNCAAPSKQEVEVSDYRLSDDGQTIHITSPYQSFDLQVLEFNAKTMELSMEIEGHTLTFSYVKGNKIEPLCGLYR</sequence>
<evidence type="ECO:0000313" key="2">
    <source>
        <dbReference type="EMBL" id="MDX5993057.1"/>
    </source>
</evidence>
<evidence type="ECO:0000313" key="3">
    <source>
        <dbReference type="EMBL" id="SDE30310.1"/>
    </source>
</evidence>
<name>A0A1G7BUK2_9GAMM</name>
<dbReference type="EMBL" id="FNAE01000002">
    <property type="protein sequence ID" value="SDE30310.1"/>
    <property type="molecule type" value="Genomic_DNA"/>
</dbReference>
<reference evidence="3 4" key="1">
    <citation type="submission" date="2016-10" db="EMBL/GenBank/DDBJ databases">
        <authorList>
            <person name="de Groot N.N."/>
        </authorList>
    </citation>
    <scope>NUCLEOTIDE SEQUENCE [LARGE SCALE GENOMIC DNA]</scope>
    <source>
        <strain evidence="3 4">JCM 10630</strain>
    </source>
</reference>
<dbReference type="Proteomes" id="UP000182413">
    <property type="component" value="Unassembled WGS sequence"/>
</dbReference>
<organism evidence="3 4">
    <name type="scientific">Ectopseudomonas alcaliphila</name>
    <dbReference type="NCBI Taxonomy" id="101564"/>
    <lineage>
        <taxon>Bacteria</taxon>
        <taxon>Pseudomonadati</taxon>
        <taxon>Pseudomonadota</taxon>
        <taxon>Gammaproteobacteria</taxon>
        <taxon>Pseudomonadales</taxon>
        <taxon>Pseudomonadaceae</taxon>
        <taxon>Ectopseudomonas</taxon>
    </lineage>
</organism>
<evidence type="ECO:0000313" key="4">
    <source>
        <dbReference type="Proteomes" id="UP000182413"/>
    </source>
</evidence>
<accession>A0A1G7BUK2</accession>